<dbReference type="Proteomes" id="UP000712600">
    <property type="component" value="Unassembled WGS sequence"/>
</dbReference>
<accession>A0A8S9QYG2</accession>
<dbReference type="EMBL" id="QGKX02000996">
    <property type="protein sequence ID" value="KAF3555210.1"/>
    <property type="molecule type" value="Genomic_DNA"/>
</dbReference>
<gene>
    <name evidence="1" type="ORF">F2Q69_00012602</name>
</gene>
<comment type="caution">
    <text evidence="1">The sequence shown here is derived from an EMBL/GenBank/DDBJ whole genome shotgun (WGS) entry which is preliminary data.</text>
</comment>
<protein>
    <submittedName>
        <fullName evidence="1">Uncharacterized protein</fullName>
    </submittedName>
</protein>
<organism evidence="1 2">
    <name type="scientific">Brassica cretica</name>
    <name type="common">Mustard</name>
    <dbReference type="NCBI Taxonomy" id="69181"/>
    <lineage>
        <taxon>Eukaryota</taxon>
        <taxon>Viridiplantae</taxon>
        <taxon>Streptophyta</taxon>
        <taxon>Embryophyta</taxon>
        <taxon>Tracheophyta</taxon>
        <taxon>Spermatophyta</taxon>
        <taxon>Magnoliopsida</taxon>
        <taxon>eudicotyledons</taxon>
        <taxon>Gunneridae</taxon>
        <taxon>Pentapetalae</taxon>
        <taxon>rosids</taxon>
        <taxon>malvids</taxon>
        <taxon>Brassicales</taxon>
        <taxon>Brassicaceae</taxon>
        <taxon>Brassiceae</taxon>
        <taxon>Brassica</taxon>
    </lineage>
</organism>
<proteinExistence type="predicted"/>
<reference evidence="1" key="1">
    <citation type="submission" date="2019-12" db="EMBL/GenBank/DDBJ databases">
        <title>Genome sequencing and annotation of Brassica cretica.</title>
        <authorList>
            <person name="Studholme D.J."/>
            <person name="Sarris P."/>
        </authorList>
    </citation>
    <scope>NUCLEOTIDE SEQUENCE</scope>
    <source>
        <strain evidence="1">PFS-109/04</strain>
        <tissue evidence="1">Leaf</tissue>
    </source>
</reference>
<sequence>MPRILQVPRTYNNNIKTSRSIKIKHEDPQFRPPGLPASCFLPPGLGFMPPGLGPIPRVWVPSPGSGSLPTASSFQAE</sequence>
<dbReference type="AlphaFoldDB" id="A0A8S9QYG2"/>
<evidence type="ECO:0000313" key="1">
    <source>
        <dbReference type="EMBL" id="KAF3555210.1"/>
    </source>
</evidence>
<evidence type="ECO:0000313" key="2">
    <source>
        <dbReference type="Proteomes" id="UP000712600"/>
    </source>
</evidence>
<name>A0A8S9QYG2_BRACR</name>